<feature type="compositionally biased region" description="Basic and acidic residues" evidence="1">
    <location>
        <begin position="102"/>
        <end position="112"/>
    </location>
</feature>
<feature type="region of interest" description="Disordered" evidence="1">
    <location>
        <begin position="101"/>
        <end position="137"/>
    </location>
</feature>
<name>A0A0L6VGX3_9BASI</name>
<evidence type="ECO:0000313" key="3">
    <source>
        <dbReference type="Proteomes" id="UP000037035"/>
    </source>
</evidence>
<dbReference type="VEuPathDB" id="FungiDB:VP01_1631g1"/>
<feature type="compositionally biased region" description="Basic residues" evidence="1">
    <location>
        <begin position="120"/>
        <end position="134"/>
    </location>
</feature>
<proteinExistence type="predicted"/>
<keyword evidence="3" id="KW-1185">Reference proteome</keyword>
<accession>A0A0L6VGX3</accession>
<sequence length="202" mass="23797">MSSDEAFILISVNIKLLCINTQTKYYLRVEELSKEKRCLPPSFLWNNLTTGRKKRALRYRGVFLILMRRKFLTRLTHKGSVEKNVKPMSQEPTHVQNTKLHPNQEQKHEKNTRMTISHLRGQKKSKRTAQNKKHSSIEMTSKIDRNAEWIKAKLKAIKLKNMRKRKATLLEREIHKRKKITIRKRGGPREESTLPSGGLLYK</sequence>
<gene>
    <name evidence="2" type="ORF">VP01_1631g1</name>
</gene>
<dbReference type="EMBL" id="LAVV01006428">
    <property type="protein sequence ID" value="KNZ59984.1"/>
    <property type="molecule type" value="Genomic_DNA"/>
</dbReference>
<protein>
    <submittedName>
        <fullName evidence="2">Uncharacterized protein</fullName>
    </submittedName>
</protein>
<evidence type="ECO:0000256" key="1">
    <source>
        <dbReference type="SAM" id="MobiDB-lite"/>
    </source>
</evidence>
<dbReference type="AlphaFoldDB" id="A0A0L6VGX3"/>
<evidence type="ECO:0000313" key="2">
    <source>
        <dbReference type="EMBL" id="KNZ59984.1"/>
    </source>
</evidence>
<comment type="caution">
    <text evidence="2">The sequence shown here is derived from an EMBL/GenBank/DDBJ whole genome shotgun (WGS) entry which is preliminary data.</text>
</comment>
<reference evidence="2 3" key="1">
    <citation type="submission" date="2015-08" db="EMBL/GenBank/DDBJ databases">
        <title>Next Generation Sequencing and Analysis of the Genome of Puccinia sorghi L Schw, the Causal Agent of Maize Common Rust.</title>
        <authorList>
            <person name="Rochi L."/>
            <person name="Burguener G."/>
            <person name="Darino M."/>
            <person name="Turjanski A."/>
            <person name="Kreff E."/>
            <person name="Dieguez M.J."/>
            <person name="Sacco F."/>
        </authorList>
    </citation>
    <scope>NUCLEOTIDE SEQUENCE [LARGE SCALE GENOMIC DNA]</scope>
    <source>
        <strain evidence="2 3">RO10H11247</strain>
    </source>
</reference>
<feature type="region of interest" description="Disordered" evidence="1">
    <location>
        <begin position="180"/>
        <end position="202"/>
    </location>
</feature>
<dbReference type="Proteomes" id="UP000037035">
    <property type="component" value="Unassembled WGS sequence"/>
</dbReference>
<organism evidence="2 3">
    <name type="scientific">Puccinia sorghi</name>
    <dbReference type="NCBI Taxonomy" id="27349"/>
    <lineage>
        <taxon>Eukaryota</taxon>
        <taxon>Fungi</taxon>
        <taxon>Dikarya</taxon>
        <taxon>Basidiomycota</taxon>
        <taxon>Pucciniomycotina</taxon>
        <taxon>Pucciniomycetes</taxon>
        <taxon>Pucciniales</taxon>
        <taxon>Pucciniaceae</taxon>
        <taxon>Puccinia</taxon>
    </lineage>
</organism>